<feature type="domain" description="CusB-like beta-barrel" evidence="2">
    <location>
        <begin position="203"/>
        <end position="272"/>
    </location>
</feature>
<evidence type="ECO:0000259" key="2">
    <source>
        <dbReference type="Pfam" id="PF25954"/>
    </source>
</evidence>
<dbReference type="InterPro" id="IPR006143">
    <property type="entry name" value="RND_pump_MFP"/>
</dbReference>
<evidence type="ECO:0000259" key="3">
    <source>
        <dbReference type="Pfam" id="PF25973"/>
    </source>
</evidence>
<dbReference type="NCBIfam" id="TIGR01730">
    <property type="entry name" value="RND_mfp"/>
    <property type="match status" value="1"/>
</dbReference>
<dbReference type="PANTHER" id="PTHR30469">
    <property type="entry name" value="MULTIDRUG RESISTANCE PROTEIN MDTA"/>
    <property type="match status" value="1"/>
</dbReference>
<proteinExistence type="predicted"/>
<evidence type="ECO:0000256" key="1">
    <source>
        <dbReference type="SAM" id="Coils"/>
    </source>
</evidence>
<dbReference type="Gene3D" id="2.40.30.170">
    <property type="match status" value="1"/>
</dbReference>
<name>A0A3B1B928_9ZZZZ</name>
<accession>A0A3B1B928</accession>
<dbReference type="PANTHER" id="PTHR30469:SF18">
    <property type="entry name" value="RESISTANCE-NODULATION-CELL DIVISION (RND) EFFLUX MEMBRANE FUSION PROTEIN-RELATED"/>
    <property type="match status" value="1"/>
</dbReference>
<keyword evidence="1" id="KW-0175">Coiled coil</keyword>
<feature type="domain" description="CzcB-like barrel-sandwich hybrid" evidence="3">
    <location>
        <begin position="68"/>
        <end position="186"/>
    </location>
</feature>
<dbReference type="Pfam" id="PF25973">
    <property type="entry name" value="BSH_CzcB"/>
    <property type="match status" value="1"/>
</dbReference>
<dbReference type="InterPro" id="IPR058792">
    <property type="entry name" value="Beta-barrel_RND_2"/>
</dbReference>
<dbReference type="Pfam" id="PF25954">
    <property type="entry name" value="Beta-barrel_RND_2"/>
    <property type="match status" value="1"/>
</dbReference>
<organism evidence="4">
    <name type="scientific">hydrothermal vent metagenome</name>
    <dbReference type="NCBI Taxonomy" id="652676"/>
    <lineage>
        <taxon>unclassified sequences</taxon>
        <taxon>metagenomes</taxon>
        <taxon>ecological metagenomes</taxon>
    </lineage>
</organism>
<protein>
    <submittedName>
        <fullName evidence="4">Uncharacterized protein</fullName>
    </submittedName>
</protein>
<sequence>MHVSSYQKLLAVLLVCISPAPYVFAAEPASEAARSNEAEGSNPAVAVVKQIKTPRIRVVDATIEAVQQATVSAQIRGRITEISVDVDDYVEKGTVILRIRDKEQRAAVDVAKARFDEADAEYLRKKEVYVKGLVAKSALDKAEASYRAAKATLAQANESLEHTQVRAPYSGIVVKRHVEVGETARIGQKLMTGLSLEKLRAIVELPQSLIHNVRKHKQTWVWVGKNLDRRIKAESLTVSPFADPVSHTFLVRINLPTGEHSVYPGMHTKVAFLTGEKLSIVIPAAAVVKRSEVTGVYVIKDKQISFRYIRLGGIVAGQQQEILSGLSVGETVLLDPDGAVMAIKSQEKSEKE</sequence>
<gene>
    <name evidence="4" type="ORF">MNBD_GAMMA21-2689</name>
</gene>
<dbReference type="Gene3D" id="2.40.50.100">
    <property type="match status" value="1"/>
</dbReference>
<dbReference type="SUPFAM" id="SSF111369">
    <property type="entry name" value="HlyD-like secretion proteins"/>
    <property type="match status" value="1"/>
</dbReference>
<reference evidence="4" key="1">
    <citation type="submission" date="2018-06" db="EMBL/GenBank/DDBJ databases">
        <authorList>
            <person name="Zhirakovskaya E."/>
        </authorList>
    </citation>
    <scope>NUCLEOTIDE SEQUENCE</scope>
</reference>
<dbReference type="GO" id="GO:0015562">
    <property type="term" value="F:efflux transmembrane transporter activity"/>
    <property type="evidence" value="ECO:0007669"/>
    <property type="project" value="TreeGrafter"/>
</dbReference>
<feature type="coiled-coil region" evidence="1">
    <location>
        <begin position="139"/>
        <end position="166"/>
    </location>
</feature>
<dbReference type="Gene3D" id="1.10.287.470">
    <property type="entry name" value="Helix hairpin bin"/>
    <property type="match status" value="1"/>
</dbReference>
<dbReference type="InterPro" id="IPR058647">
    <property type="entry name" value="BSH_CzcB-like"/>
</dbReference>
<dbReference type="EMBL" id="UOFR01000084">
    <property type="protein sequence ID" value="VAX01547.1"/>
    <property type="molecule type" value="Genomic_DNA"/>
</dbReference>
<dbReference type="AlphaFoldDB" id="A0A3B1B928"/>
<dbReference type="GO" id="GO:1990281">
    <property type="term" value="C:efflux pump complex"/>
    <property type="evidence" value="ECO:0007669"/>
    <property type="project" value="TreeGrafter"/>
</dbReference>
<evidence type="ECO:0000313" key="4">
    <source>
        <dbReference type="EMBL" id="VAX01547.1"/>
    </source>
</evidence>
<dbReference type="Gene3D" id="2.40.420.20">
    <property type="match status" value="1"/>
</dbReference>